<dbReference type="PANTHER" id="PTHR32060">
    <property type="entry name" value="TAIL-SPECIFIC PROTEASE"/>
    <property type="match status" value="1"/>
</dbReference>
<dbReference type="AlphaFoldDB" id="A0AAU9DG45"/>
<keyword evidence="4" id="KW-1185">Reference proteome</keyword>
<dbReference type="Pfam" id="PF03572">
    <property type="entry name" value="Peptidase_S41"/>
    <property type="match status" value="1"/>
</dbReference>
<proteinExistence type="predicted"/>
<evidence type="ECO:0000259" key="2">
    <source>
        <dbReference type="Pfam" id="PF03572"/>
    </source>
</evidence>
<dbReference type="EMBL" id="AP027059">
    <property type="protein sequence ID" value="BDU51203.1"/>
    <property type="molecule type" value="Genomic_DNA"/>
</dbReference>
<reference evidence="3 4" key="1">
    <citation type="submission" date="2022-11" db="EMBL/GenBank/DDBJ databases">
        <title>Haliovirga abyssi gen. nov., sp. nov., a mesophilic fermentative bacterium isolated from the Iheya North hydrothermal field and the proposal of Haliovirgaceae fam. nov.</title>
        <authorList>
            <person name="Miyazaki U."/>
            <person name="Tame A."/>
            <person name="Miyazaki J."/>
            <person name="Takai K."/>
            <person name="Sawayama S."/>
            <person name="Kitajima M."/>
            <person name="Okamoto A."/>
            <person name="Nakagawa S."/>
        </authorList>
    </citation>
    <scope>NUCLEOTIDE SEQUENCE [LARGE SCALE GENOMIC DNA]</scope>
    <source>
        <strain evidence="3 4">IC12</strain>
    </source>
</reference>
<dbReference type="Gene3D" id="3.90.226.10">
    <property type="entry name" value="2-enoyl-CoA Hydratase, Chain A, domain 1"/>
    <property type="match status" value="1"/>
</dbReference>
<dbReference type="PANTHER" id="PTHR32060:SF22">
    <property type="entry name" value="CARBOXYL-TERMINAL-PROCESSING PEPTIDASE 3, CHLOROPLASTIC"/>
    <property type="match status" value="1"/>
</dbReference>
<dbReference type="SUPFAM" id="SSF52096">
    <property type="entry name" value="ClpP/crotonase"/>
    <property type="match status" value="1"/>
</dbReference>
<name>A0AAU9DG45_9FUSO</name>
<organism evidence="3 4">
    <name type="scientific">Haliovirga abyssi</name>
    <dbReference type="NCBI Taxonomy" id="2996794"/>
    <lineage>
        <taxon>Bacteria</taxon>
        <taxon>Fusobacteriati</taxon>
        <taxon>Fusobacteriota</taxon>
        <taxon>Fusobacteriia</taxon>
        <taxon>Fusobacteriales</taxon>
        <taxon>Haliovirgaceae</taxon>
        <taxon>Haliovirga</taxon>
    </lineage>
</organism>
<dbReference type="GO" id="GO:0030288">
    <property type="term" value="C:outer membrane-bounded periplasmic space"/>
    <property type="evidence" value="ECO:0007669"/>
    <property type="project" value="TreeGrafter"/>
</dbReference>
<feature type="domain" description="Tail specific protease" evidence="2">
    <location>
        <begin position="227"/>
        <end position="426"/>
    </location>
</feature>
<feature type="chain" id="PRO_5043616910" evidence="1">
    <location>
        <begin position="21"/>
        <end position="450"/>
    </location>
</feature>
<sequence length="450" mass="52622">MKKIVFIFLAMFYFSNLINAAISKEMFLKEVKDVVKKGEDIHVNFYARVKKEELNNYIEKKFKKFNDTISEREAVAFLASLMAKIKDGHTGVLIETENFLKRDIKILPFKFYIIGNKVYLIKDYNNKITKGSLILKINNNPVDRIIKNISEHISYDTIGWKKCILNDEFFMHYYLLYNPTKQYEIVYRDKKDNLIKKKIINGISLKEYKKRFIKEEKKYSFKQISSKVAIMRIKEFDYDQEYLSFLEKSFSELKKKRINNLIIDIRNNGGGNSNCGELLGRYITKKKIRVFSYIQVKVCKALKKDQNKYGIYKNSYNWNEITDKQNGKILKSNVKEVYGMNRYSGNVFVLANGGSFSSASSFLGMVQAYKLGTIIGEESGTRYSDYGNAIFFRTKYTKTKIYISNKYLSDPSEKKIKRGVIPDIIVRPKIDDIINGVDTQLTYILKNLID</sequence>
<dbReference type="GO" id="GO:0007165">
    <property type="term" value="P:signal transduction"/>
    <property type="evidence" value="ECO:0007669"/>
    <property type="project" value="TreeGrafter"/>
</dbReference>
<protein>
    <submittedName>
        <fullName evidence="3">Peptidase S41</fullName>
    </submittedName>
</protein>
<dbReference type="InterPro" id="IPR029045">
    <property type="entry name" value="ClpP/crotonase-like_dom_sf"/>
</dbReference>
<accession>A0AAU9DG45</accession>
<keyword evidence="1" id="KW-0732">Signal</keyword>
<dbReference type="Proteomes" id="UP001321582">
    <property type="component" value="Chromosome"/>
</dbReference>
<dbReference type="GO" id="GO:0006508">
    <property type="term" value="P:proteolysis"/>
    <property type="evidence" value="ECO:0007669"/>
    <property type="project" value="InterPro"/>
</dbReference>
<feature type="signal peptide" evidence="1">
    <location>
        <begin position="1"/>
        <end position="20"/>
    </location>
</feature>
<evidence type="ECO:0000313" key="3">
    <source>
        <dbReference type="EMBL" id="BDU51203.1"/>
    </source>
</evidence>
<dbReference type="RefSeq" id="WP_307904041.1">
    <property type="nucleotide sequence ID" value="NZ_AP027059.1"/>
</dbReference>
<evidence type="ECO:0000313" key="4">
    <source>
        <dbReference type="Proteomes" id="UP001321582"/>
    </source>
</evidence>
<evidence type="ECO:0000256" key="1">
    <source>
        <dbReference type="SAM" id="SignalP"/>
    </source>
</evidence>
<dbReference type="KEGG" id="haby:HLVA_17720"/>
<gene>
    <name evidence="3" type="ORF">HLVA_17720</name>
</gene>
<dbReference type="GO" id="GO:0008236">
    <property type="term" value="F:serine-type peptidase activity"/>
    <property type="evidence" value="ECO:0007669"/>
    <property type="project" value="InterPro"/>
</dbReference>
<dbReference type="InterPro" id="IPR005151">
    <property type="entry name" value="Tail-specific_protease"/>
</dbReference>
<dbReference type="GO" id="GO:0004175">
    <property type="term" value="F:endopeptidase activity"/>
    <property type="evidence" value="ECO:0007669"/>
    <property type="project" value="TreeGrafter"/>
</dbReference>